<comment type="caution">
    <text evidence="1">The sequence shown here is derived from an EMBL/GenBank/DDBJ whole genome shotgun (WGS) entry which is preliminary data.</text>
</comment>
<reference evidence="1" key="1">
    <citation type="submission" date="2020-10" db="EMBL/GenBank/DDBJ databases">
        <authorList>
            <person name="Gilroy R."/>
        </authorList>
    </citation>
    <scope>NUCLEOTIDE SEQUENCE</scope>
    <source>
        <strain evidence="1">7293</strain>
    </source>
</reference>
<accession>A0A9D9H5Y1</accession>
<dbReference type="EMBL" id="JADIMT010000049">
    <property type="protein sequence ID" value="MBO8436043.1"/>
    <property type="molecule type" value="Genomic_DNA"/>
</dbReference>
<sequence>MAGLKEEWTLSKVRTALDKITFSKVKVEHLKKAKNLRGIVSARQRSYLAKLLDCSEKEAADKLFSIEIS</sequence>
<evidence type="ECO:0000313" key="1">
    <source>
        <dbReference type="EMBL" id="MBO8436043.1"/>
    </source>
</evidence>
<proteinExistence type="predicted"/>
<protein>
    <submittedName>
        <fullName evidence="1">Uncharacterized protein</fullName>
    </submittedName>
</protein>
<dbReference type="Proteomes" id="UP000823615">
    <property type="component" value="Unassembled WGS sequence"/>
</dbReference>
<name>A0A9D9H5Y1_9SPIO</name>
<organism evidence="1 2">
    <name type="scientific">Candidatus Ornithospirochaeta stercoripullorum</name>
    <dbReference type="NCBI Taxonomy" id="2840899"/>
    <lineage>
        <taxon>Bacteria</taxon>
        <taxon>Pseudomonadati</taxon>
        <taxon>Spirochaetota</taxon>
        <taxon>Spirochaetia</taxon>
        <taxon>Spirochaetales</taxon>
        <taxon>Spirochaetaceae</taxon>
        <taxon>Spirochaetaceae incertae sedis</taxon>
        <taxon>Candidatus Ornithospirochaeta</taxon>
    </lineage>
</organism>
<gene>
    <name evidence="1" type="ORF">IAA97_03590</name>
</gene>
<reference evidence="1" key="2">
    <citation type="journal article" date="2021" name="PeerJ">
        <title>Extensive microbial diversity within the chicken gut microbiome revealed by metagenomics and culture.</title>
        <authorList>
            <person name="Gilroy R."/>
            <person name="Ravi A."/>
            <person name="Getino M."/>
            <person name="Pursley I."/>
            <person name="Horton D.L."/>
            <person name="Alikhan N.F."/>
            <person name="Baker D."/>
            <person name="Gharbi K."/>
            <person name="Hall N."/>
            <person name="Watson M."/>
            <person name="Adriaenssens E.M."/>
            <person name="Foster-Nyarko E."/>
            <person name="Jarju S."/>
            <person name="Secka A."/>
            <person name="Antonio M."/>
            <person name="Oren A."/>
            <person name="Chaudhuri R.R."/>
            <person name="La Ragione R."/>
            <person name="Hildebrand F."/>
            <person name="Pallen M.J."/>
        </authorList>
    </citation>
    <scope>NUCLEOTIDE SEQUENCE</scope>
    <source>
        <strain evidence="1">7293</strain>
    </source>
</reference>
<evidence type="ECO:0000313" key="2">
    <source>
        <dbReference type="Proteomes" id="UP000823615"/>
    </source>
</evidence>
<dbReference type="AlphaFoldDB" id="A0A9D9H5Y1"/>